<dbReference type="Pfam" id="PF02447">
    <property type="entry name" value="GntP_permease"/>
    <property type="match status" value="2"/>
</dbReference>
<evidence type="ECO:0000313" key="3">
    <source>
        <dbReference type="EMBL" id="GMA41456.1"/>
    </source>
</evidence>
<dbReference type="EMBL" id="BSUO01000001">
    <property type="protein sequence ID" value="GMA41456.1"/>
    <property type="molecule type" value="Genomic_DNA"/>
</dbReference>
<dbReference type="Proteomes" id="UP001157126">
    <property type="component" value="Unassembled WGS sequence"/>
</dbReference>
<dbReference type="PANTHER" id="PTHR30354">
    <property type="entry name" value="GNT FAMILY GLUCONATE TRANSPORTER"/>
    <property type="match status" value="1"/>
</dbReference>
<evidence type="ECO:0000256" key="1">
    <source>
        <dbReference type="SAM" id="MobiDB-lite"/>
    </source>
</evidence>
<accession>A0ABQ6IUX0</accession>
<feature type="transmembrane region" description="Helical" evidence="2">
    <location>
        <begin position="275"/>
        <end position="295"/>
    </location>
</feature>
<feature type="transmembrane region" description="Helical" evidence="2">
    <location>
        <begin position="338"/>
        <end position="363"/>
    </location>
</feature>
<feature type="transmembrane region" description="Helical" evidence="2">
    <location>
        <begin position="176"/>
        <end position="198"/>
    </location>
</feature>
<name>A0ABQ6IUX0_9MICO</name>
<evidence type="ECO:0000256" key="2">
    <source>
        <dbReference type="SAM" id="Phobius"/>
    </source>
</evidence>
<feature type="region of interest" description="Disordered" evidence="1">
    <location>
        <begin position="227"/>
        <end position="267"/>
    </location>
</feature>
<keyword evidence="4" id="KW-1185">Reference proteome</keyword>
<protein>
    <submittedName>
        <fullName evidence="3">Gluconate permease</fullName>
    </submittedName>
</protein>
<feature type="compositionally biased region" description="Basic and acidic residues" evidence="1">
    <location>
        <begin position="240"/>
        <end position="249"/>
    </location>
</feature>
<dbReference type="RefSeq" id="WP_284305002.1">
    <property type="nucleotide sequence ID" value="NZ_BSUO01000001.1"/>
</dbReference>
<dbReference type="PANTHER" id="PTHR30354:SF11">
    <property type="entry name" value="PERMEASE"/>
    <property type="match status" value="1"/>
</dbReference>
<feature type="transmembrane region" description="Helical" evidence="2">
    <location>
        <begin position="423"/>
        <end position="444"/>
    </location>
</feature>
<comment type="caution">
    <text evidence="3">The sequence shown here is derived from an EMBL/GenBank/DDBJ whole genome shotgun (WGS) entry which is preliminary data.</text>
</comment>
<evidence type="ECO:0000313" key="4">
    <source>
        <dbReference type="Proteomes" id="UP001157126"/>
    </source>
</evidence>
<proteinExistence type="predicted"/>
<feature type="transmembrane region" description="Helical" evidence="2">
    <location>
        <begin position="307"/>
        <end position="326"/>
    </location>
</feature>
<feature type="transmembrane region" description="Helical" evidence="2">
    <location>
        <begin position="26"/>
        <end position="45"/>
    </location>
</feature>
<keyword evidence="2" id="KW-1133">Transmembrane helix</keyword>
<feature type="transmembrane region" description="Helical" evidence="2">
    <location>
        <begin position="137"/>
        <end position="170"/>
    </location>
</feature>
<feature type="compositionally biased region" description="Polar residues" evidence="1">
    <location>
        <begin position="250"/>
        <end position="266"/>
    </location>
</feature>
<reference evidence="4" key="1">
    <citation type="journal article" date="2019" name="Int. J. Syst. Evol. Microbiol.">
        <title>The Global Catalogue of Microorganisms (GCM) 10K type strain sequencing project: providing services to taxonomists for standard genome sequencing and annotation.</title>
        <authorList>
            <consortium name="The Broad Institute Genomics Platform"/>
            <consortium name="The Broad Institute Genome Sequencing Center for Infectious Disease"/>
            <person name="Wu L."/>
            <person name="Ma J."/>
        </authorList>
    </citation>
    <scope>NUCLEOTIDE SEQUENCE [LARGE SCALE GENOMIC DNA]</scope>
    <source>
        <strain evidence="4">NBRC 113072</strain>
    </source>
</reference>
<sequence length="489" mass="49896">MIAVHTAIAILAIVLLIIKFKIDPIISLVIGCLYLGLAGGIGFAATVEAITAGFGDIMAKIGLLIGFGVLIGSLLHTTGTFDRLVGVLLRVLGPKRIPYGLTVALSTIFPSIYVDVQVVLGAPVARQAAPHLGKNGLALMAGALGTGIFCGYVFVVPGLAAVSIAGLLQIPLGTYLIYGIVFGPLTAVLTTFVFSLMLRGGYWNAEKDVEVDELDALAATTDTSVDSDTTRAAHSAGTDHAMHGADDTGRSASTTEVDTTTASPATTAGRRIPPLGVALLPILVPLVLIAFGAFMGLAGVENEAIDFFGDANVAMFIGLLLAFFLARRTVDRERTDEAFGAGLHTAGEILLVTGIGGSLGAVIKATGLADVLGGLFSAEAGAPIILSVLLAWFIAAVLHLAIGSVSVAAITAAGIIAPILGSIGVAPIAIGLAIASGSLFALQVNSNFFWMYKALLGLTTQGSLKTMTMVTSIASLVSLPFVIAVAFLA</sequence>
<gene>
    <name evidence="3" type="ORF">GCM10025883_35010</name>
</gene>
<dbReference type="InterPro" id="IPR003474">
    <property type="entry name" value="Glcn_transporter"/>
</dbReference>
<keyword evidence="2" id="KW-0812">Transmembrane</keyword>
<organism evidence="3 4">
    <name type="scientific">Mobilicoccus caccae</name>
    <dbReference type="NCBI Taxonomy" id="1859295"/>
    <lineage>
        <taxon>Bacteria</taxon>
        <taxon>Bacillati</taxon>
        <taxon>Actinomycetota</taxon>
        <taxon>Actinomycetes</taxon>
        <taxon>Micrococcales</taxon>
        <taxon>Dermatophilaceae</taxon>
        <taxon>Mobilicoccus</taxon>
    </lineage>
</organism>
<feature type="transmembrane region" description="Helical" evidence="2">
    <location>
        <begin position="57"/>
        <end position="77"/>
    </location>
</feature>
<keyword evidence="2" id="KW-0472">Membrane</keyword>
<feature type="transmembrane region" description="Helical" evidence="2">
    <location>
        <begin position="464"/>
        <end position="488"/>
    </location>
</feature>
<feature type="transmembrane region" description="Helical" evidence="2">
    <location>
        <begin position="383"/>
        <end position="416"/>
    </location>
</feature>